<dbReference type="GO" id="GO:0003735">
    <property type="term" value="F:structural constituent of ribosome"/>
    <property type="evidence" value="ECO:0007669"/>
    <property type="project" value="InterPro"/>
</dbReference>
<evidence type="ECO:0000256" key="3">
    <source>
        <dbReference type="ARBA" id="ARBA00022980"/>
    </source>
</evidence>
<accession>A0A5H2UYK3</accession>
<evidence type="ECO:0000313" key="10">
    <source>
        <dbReference type="EMBL" id="BBB05351.1"/>
    </source>
</evidence>
<keyword evidence="3 8" id="KW-0689">Ribosomal protein</keyword>
<dbReference type="EMBL" id="LC325489">
    <property type="protein sequence ID" value="BBB05351.1"/>
    <property type="molecule type" value="Genomic_DNA"/>
</dbReference>
<evidence type="ECO:0000256" key="6">
    <source>
        <dbReference type="ARBA" id="ARBA00035302"/>
    </source>
</evidence>
<comment type="subcellular location">
    <subcellularLocation>
        <location evidence="1">Mitochondrion</location>
    </subcellularLocation>
</comment>
<evidence type="ECO:0000256" key="5">
    <source>
        <dbReference type="ARBA" id="ARBA00023274"/>
    </source>
</evidence>
<keyword evidence="9" id="KW-0472">Membrane</keyword>
<feature type="transmembrane region" description="Helical" evidence="9">
    <location>
        <begin position="108"/>
        <end position="128"/>
    </location>
</feature>
<dbReference type="CDD" id="cd01433">
    <property type="entry name" value="Ribosomal_L16_L10e"/>
    <property type="match status" value="1"/>
</dbReference>
<keyword evidence="4 10" id="KW-0496">Mitochondrion</keyword>
<keyword evidence="9" id="KW-0812">Transmembrane</keyword>
<dbReference type="SUPFAM" id="SSF54686">
    <property type="entry name" value="Ribosomal protein L16p/L10e"/>
    <property type="match status" value="1"/>
</dbReference>
<dbReference type="InterPro" id="IPR047873">
    <property type="entry name" value="Ribosomal_uL16"/>
</dbReference>
<dbReference type="InterPro" id="IPR016180">
    <property type="entry name" value="Ribosomal_uL16_dom"/>
</dbReference>
<dbReference type="GO" id="GO:0005762">
    <property type="term" value="C:mitochondrial large ribosomal subunit"/>
    <property type="evidence" value="ECO:0007669"/>
    <property type="project" value="TreeGrafter"/>
</dbReference>
<dbReference type="Pfam" id="PF00252">
    <property type="entry name" value="Ribosomal_L16"/>
    <property type="match status" value="1"/>
</dbReference>
<keyword evidence="5 8" id="KW-0687">Ribonucleoprotein</keyword>
<keyword evidence="9" id="KW-1133">Transmembrane helix</keyword>
<dbReference type="InterPro" id="IPR036920">
    <property type="entry name" value="Ribosomal_uL16_sf"/>
</dbReference>
<evidence type="ECO:0000256" key="4">
    <source>
        <dbReference type="ARBA" id="ARBA00023128"/>
    </source>
</evidence>
<dbReference type="InterPro" id="IPR000114">
    <property type="entry name" value="Ribosomal_uL16_bact-type"/>
</dbReference>
<dbReference type="PANTHER" id="PTHR12220:SF24">
    <property type="entry name" value="LARGE RIBOSOMAL SUBUNIT PROTEIN UL16M"/>
    <property type="match status" value="1"/>
</dbReference>
<geneLocation type="mitochondrion" evidence="10"/>
<dbReference type="InterPro" id="IPR020798">
    <property type="entry name" value="Ribosomal_uL16_CS"/>
</dbReference>
<dbReference type="Gene3D" id="3.90.1170.10">
    <property type="entry name" value="Ribosomal protein L10e/L16"/>
    <property type="match status" value="1"/>
</dbReference>
<evidence type="ECO:0000256" key="1">
    <source>
        <dbReference type="ARBA" id="ARBA00004173"/>
    </source>
</evidence>
<dbReference type="AlphaFoldDB" id="A0A5H2UYK3"/>
<evidence type="ECO:0000256" key="9">
    <source>
        <dbReference type="SAM" id="Phobius"/>
    </source>
</evidence>
<evidence type="ECO:0000256" key="7">
    <source>
        <dbReference type="ARBA" id="ARBA00042582"/>
    </source>
</evidence>
<evidence type="ECO:0000256" key="2">
    <source>
        <dbReference type="ARBA" id="ARBA00008931"/>
    </source>
</evidence>
<protein>
    <recommendedName>
        <fullName evidence="6">Large ribosomal subunit protein uL16m</fullName>
    </recommendedName>
    <alternativeName>
        <fullName evidence="7">60S ribosomal protein L16, mitochondrial</fullName>
    </alternativeName>
</protein>
<dbReference type="PANTHER" id="PTHR12220">
    <property type="entry name" value="50S/60S RIBOSOMAL PROTEIN L16"/>
    <property type="match status" value="1"/>
</dbReference>
<reference evidence="10" key="1">
    <citation type="submission" date="2024-06" db="EMBL/GenBank/DDBJ databases">
        <title>Organellar genome sequences of Turritis glabra.</title>
        <authorList>
            <person name="Kawabe A."/>
        </authorList>
    </citation>
    <scope>NUCLEOTIDE SEQUENCE</scope>
    <source>
        <strain evidence="10">OhmiShirahama</strain>
    </source>
</reference>
<proteinExistence type="inferred from homology"/>
<comment type="similarity">
    <text evidence="2 8">Belongs to the universal ribosomal protein uL16 family.</text>
</comment>
<dbReference type="GO" id="GO:0019843">
    <property type="term" value="F:rRNA binding"/>
    <property type="evidence" value="ECO:0007669"/>
    <property type="project" value="InterPro"/>
</dbReference>
<name>A0A5H2UYK3_TURGL</name>
<sequence>MYLTRKSIMLLRKYLLVTESQVSKCGFHIVKKKGDVLYPKRTKYSKYRKGRCSRGCKPDGTKLGFGRYGTKSCKAGRLSYRAIEAARRAIIGHFHRAMSGQFRRNGKIWVRVFANPPALLGGFHYFILVIAPKLGRLLVAIRLSLYLLGLLGEDPALFVVPSLDLPPDTEGNEITLNPSIESLYNDIESSASVRARNLQLEEGHERIQGLERALENERDPGRRRELTPRLDQAIRALERQIQLGRRADSIRDRQIAEWRRRFNAELAREEEESANRAFLNWCLRVLIHAQERQPPQN</sequence>
<dbReference type="GO" id="GO:0032543">
    <property type="term" value="P:mitochondrial translation"/>
    <property type="evidence" value="ECO:0007669"/>
    <property type="project" value="TreeGrafter"/>
</dbReference>
<evidence type="ECO:0000256" key="8">
    <source>
        <dbReference type="RuleBase" id="RU004413"/>
    </source>
</evidence>
<dbReference type="PROSITE" id="PS00586">
    <property type="entry name" value="RIBOSOMAL_L16_1"/>
    <property type="match status" value="1"/>
</dbReference>
<organism evidence="10">
    <name type="scientific">Turritis glabra</name>
    <name type="common">Tower mustard</name>
    <name type="synonym">Arabis glabra</name>
    <dbReference type="NCBI Taxonomy" id="63678"/>
    <lineage>
        <taxon>Eukaryota</taxon>
        <taxon>Viridiplantae</taxon>
        <taxon>Streptophyta</taxon>
        <taxon>Embryophyta</taxon>
        <taxon>Tracheophyta</taxon>
        <taxon>Spermatophyta</taxon>
        <taxon>Magnoliopsida</taxon>
        <taxon>eudicotyledons</taxon>
        <taxon>Gunneridae</taxon>
        <taxon>Pentapetalae</taxon>
        <taxon>rosids</taxon>
        <taxon>malvids</taxon>
        <taxon>Brassicales</taxon>
        <taxon>Brassicaceae</taxon>
        <taxon>Turritideae</taxon>
        <taxon>Turritis</taxon>
    </lineage>
</organism>
<dbReference type="PRINTS" id="PR00060">
    <property type="entry name" value="RIBOSOMALL16"/>
</dbReference>